<reference evidence="3" key="1">
    <citation type="submission" date="2017-05" db="UniProtKB">
        <authorList>
            <consortium name="EnsemblMetazoa"/>
        </authorList>
    </citation>
    <scope>IDENTIFICATION</scope>
</reference>
<keyword evidence="1" id="KW-0863">Zinc-finger</keyword>
<name>A0A1X7UFJ9_AMPQE</name>
<dbReference type="SMART" id="SM00336">
    <property type="entry name" value="BBOX"/>
    <property type="match status" value="1"/>
</dbReference>
<dbReference type="GO" id="GO:0008270">
    <property type="term" value="F:zinc ion binding"/>
    <property type="evidence" value="ECO:0007669"/>
    <property type="project" value="UniProtKB-KW"/>
</dbReference>
<dbReference type="InParanoid" id="A0A1X7UFJ9"/>
<protein>
    <recommendedName>
        <fullName evidence="2">B box-type domain-containing protein</fullName>
    </recommendedName>
</protein>
<dbReference type="InterPro" id="IPR000315">
    <property type="entry name" value="Znf_B-box"/>
</dbReference>
<evidence type="ECO:0000259" key="2">
    <source>
        <dbReference type="PROSITE" id="PS50119"/>
    </source>
</evidence>
<evidence type="ECO:0000313" key="3">
    <source>
        <dbReference type="EnsemblMetazoa" id="Aqu2.1.26256_001"/>
    </source>
</evidence>
<proteinExistence type="predicted"/>
<dbReference type="CDD" id="cd19757">
    <property type="entry name" value="Bbox1"/>
    <property type="match status" value="1"/>
</dbReference>
<dbReference type="AlphaFoldDB" id="A0A1X7UFJ9"/>
<organism evidence="3">
    <name type="scientific">Amphimedon queenslandica</name>
    <name type="common">Sponge</name>
    <dbReference type="NCBI Taxonomy" id="400682"/>
    <lineage>
        <taxon>Eukaryota</taxon>
        <taxon>Metazoa</taxon>
        <taxon>Porifera</taxon>
        <taxon>Demospongiae</taxon>
        <taxon>Heteroscleromorpha</taxon>
        <taxon>Haplosclerida</taxon>
        <taxon>Niphatidae</taxon>
        <taxon>Amphimedon</taxon>
    </lineage>
</organism>
<keyword evidence="1" id="KW-0862">Zinc</keyword>
<sequence length="110" mass="12269">MKQLSGEVKCDNCSSANASGFCKDCNESYCKECIDKHKEWSRFSKHVILGLEEAMKAPTQSPIDKEVASHVKTILSAISGREAEIREQGEAVKEEIRSFLKSLMSSLQDK</sequence>
<dbReference type="Gene3D" id="4.10.830.40">
    <property type="match status" value="1"/>
</dbReference>
<dbReference type="EnsemblMetazoa" id="Aqu2.1.26256_001">
    <property type="protein sequence ID" value="Aqu2.1.26256_001"/>
    <property type="gene ID" value="Aqu2.1.26256"/>
</dbReference>
<dbReference type="PROSITE" id="PS50119">
    <property type="entry name" value="ZF_BBOX"/>
    <property type="match status" value="1"/>
</dbReference>
<dbReference type="Pfam" id="PF00643">
    <property type="entry name" value="zf-B_box"/>
    <property type="match status" value="1"/>
</dbReference>
<accession>A0A1X7UFJ9</accession>
<evidence type="ECO:0000256" key="1">
    <source>
        <dbReference type="PROSITE-ProRule" id="PRU00024"/>
    </source>
</evidence>
<feature type="domain" description="B box-type" evidence="2">
    <location>
        <begin position="5"/>
        <end position="51"/>
    </location>
</feature>
<keyword evidence="1" id="KW-0479">Metal-binding</keyword>